<dbReference type="RefSeq" id="WP_376845049.1">
    <property type="nucleotide sequence ID" value="NZ_JBHSFW010000001.1"/>
</dbReference>
<organism evidence="7 8">
    <name type="scientific">Camelliibacillus cellulosilyticus</name>
    <dbReference type="NCBI Taxonomy" id="2174486"/>
    <lineage>
        <taxon>Bacteria</taxon>
        <taxon>Bacillati</taxon>
        <taxon>Bacillota</taxon>
        <taxon>Bacilli</taxon>
        <taxon>Bacillales</taxon>
        <taxon>Sporolactobacillaceae</taxon>
        <taxon>Camelliibacillus</taxon>
    </lineage>
</organism>
<comment type="function">
    <text evidence="6">Methylates ribosomal protein L11.</text>
</comment>
<gene>
    <name evidence="6 7" type="primary">prmA</name>
    <name evidence="7" type="ORF">ACFO4N_04780</name>
</gene>
<comment type="catalytic activity">
    <reaction evidence="6">
        <text>L-lysyl-[protein] + 3 S-adenosyl-L-methionine = N(6),N(6),N(6)-trimethyl-L-lysyl-[protein] + 3 S-adenosyl-L-homocysteine + 3 H(+)</text>
        <dbReference type="Rhea" id="RHEA:54192"/>
        <dbReference type="Rhea" id="RHEA-COMP:9752"/>
        <dbReference type="Rhea" id="RHEA-COMP:13826"/>
        <dbReference type="ChEBI" id="CHEBI:15378"/>
        <dbReference type="ChEBI" id="CHEBI:29969"/>
        <dbReference type="ChEBI" id="CHEBI:57856"/>
        <dbReference type="ChEBI" id="CHEBI:59789"/>
        <dbReference type="ChEBI" id="CHEBI:61961"/>
    </reaction>
</comment>
<keyword evidence="7" id="KW-0689">Ribosomal protein</keyword>
<evidence type="ECO:0000313" key="7">
    <source>
        <dbReference type="EMBL" id="MFC4618042.1"/>
    </source>
</evidence>
<dbReference type="SUPFAM" id="SSF53335">
    <property type="entry name" value="S-adenosyl-L-methionine-dependent methyltransferases"/>
    <property type="match status" value="1"/>
</dbReference>
<comment type="subcellular location">
    <subcellularLocation>
        <location evidence="6">Cytoplasm</location>
    </subcellularLocation>
</comment>
<evidence type="ECO:0000256" key="2">
    <source>
        <dbReference type="ARBA" id="ARBA00022490"/>
    </source>
</evidence>
<reference evidence="8" key="1">
    <citation type="journal article" date="2019" name="Int. J. Syst. Evol. Microbiol.">
        <title>The Global Catalogue of Microorganisms (GCM) 10K type strain sequencing project: providing services to taxonomists for standard genome sequencing and annotation.</title>
        <authorList>
            <consortium name="The Broad Institute Genomics Platform"/>
            <consortium name="The Broad Institute Genome Sequencing Center for Infectious Disease"/>
            <person name="Wu L."/>
            <person name="Ma J."/>
        </authorList>
    </citation>
    <scope>NUCLEOTIDE SEQUENCE [LARGE SCALE GENOMIC DNA]</scope>
    <source>
        <strain evidence="8">CGMCC 1.16306</strain>
    </source>
</reference>
<protein>
    <recommendedName>
        <fullName evidence="6">Ribosomal protein L11 methyltransferase</fullName>
        <shortName evidence="6">L11 Mtase</shortName>
        <ecNumber evidence="6">2.1.1.-</ecNumber>
    </recommendedName>
</protein>
<dbReference type="GO" id="GO:0008168">
    <property type="term" value="F:methyltransferase activity"/>
    <property type="evidence" value="ECO:0007669"/>
    <property type="project" value="UniProtKB-KW"/>
</dbReference>
<keyword evidence="2 6" id="KW-0963">Cytoplasm</keyword>
<evidence type="ECO:0000256" key="3">
    <source>
        <dbReference type="ARBA" id="ARBA00022603"/>
    </source>
</evidence>
<evidence type="ECO:0000313" key="8">
    <source>
        <dbReference type="Proteomes" id="UP001596022"/>
    </source>
</evidence>
<evidence type="ECO:0000256" key="5">
    <source>
        <dbReference type="ARBA" id="ARBA00022691"/>
    </source>
</evidence>
<name>A0ABV9GLJ9_9BACL</name>
<feature type="binding site" evidence="6">
    <location>
        <position position="162"/>
    </location>
    <ligand>
        <name>S-adenosyl-L-methionine</name>
        <dbReference type="ChEBI" id="CHEBI:59789"/>
    </ligand>
</feature>
<dbReference type="NCBIfam" id="TIGR00406">
    <property type="entry name" value="prmA"/>
    <property type="match status" value="1"/>
</dbReference>
<evidence type="ECO:0000256" key="6">
    <source>
        <dbReference type="HAMAP-Rule" id="MF_00735"/>
    </source>
</evidence>
<dbReference type="InterPro" id="IPR050078">
    <property type="entry name" value="Ribosomal_L11_MeTrfase_PrmA"/>
</dbReference>
<feature type="binding site" evidence="6">
    <location>
        <position position="205"/>
    </location>
    <ligand>
        <name>S-adenosyl-L-methionine</name>
        <dbReference type="ChEBI" id="CHEBI:59789"/>
    </ligand>
</feature>
<keyword evidence="5 6" id="KW-0949">S-adenosyl-L-methionine</keyword>
<keyword evidence="8" id="KW-1185">Reference proteome</keyword>
<dbReference type="Pfam" id="PF06325">
    <property type="entry name" value="PrmA"/>
    <property type="match status" value="1"/>
</dbReference>
<dbReference type="CDD" id="cd02440">
    <property type="entry name" value="AdoMet_MTases"/>
    <property type="match status" value="1"/>
</dbReference>
<dbReference type="EC" id="2.1.1.-" evidence="6"/>
<sequence>MNWLEICVHSSREAIEPISNIFHEAGAGGVVIEDSDDLDHDWSDRYGEIYALNPDDYPEEGVNIKAYLPVNSFLAETVEEIKGAIHHLSQFDINLGDIAFSLSEINETSWQEAWKQYYKPVHVTDRLTIAPTWEAYQPQQADEQVIELDPGMAFGTGTHPTTVLSLQALEKYLQPGMRVLDVGTGSGILSIASAKLGAASVLGVDLDDVAVQVAEQNVALNQVQNRVEIRRNNLVNDLSGPYDIIVANILAEIIVRFLNDVPDRLAPNGRFIASGIIENKREWVRENIRKAGLEIVETMKNEHWITLVTRKA</sequence>
<dbReference type="PANTHER" id="PTHR43648:SF1">
    <property type="entry name" value="ELECTRON TRANSFER FLAVOPROTEIN BETA SUBUNIT LYSINE METHYLTRANSFERASE"/>
    <property type="match status" value="1"/>
</dbReference>
<keyword evidence="4 6" id="KW-0808">Transferase</keyword>
<feature type="binding site" evidence="6">
    <location>
        <position position="248"/>
    </location>
    <ligand>
        <name>S-adenosyl-L-methionine</name>
        <dbReference type="ChEBI" id="CHEBI:59789"/>
    </ligand>
</feature>
<dbReference type="PANTHER" id="PTHR43648">
    <property type="entry name" value="ELECTRON TRANSFER FLAVOPROTEIN BETA SUBUNIT LYSINE METHYLTRANSFERASE"/>
    <property type="match status" value="1"/>
</dbReference>
<dbReference type="EMBL" id="JBHSFW010000001">
    <property type="protein sequence ID" value="MFC4618042.1"/>
    <property type="molecule type" value="Genomic_DNA"/>
</dbReference>
<accession>A0ABV9GLJ9</accession>
<dbReference type="GO" id="GO:0032259">
    <property type="term" value="P:methylation"/>
    <property type="evidence" value="ECO:0007669"/>
    <property type="project" value="UniProtKB-KW"/>
</dbReference>
<evidence type="ECO:0000256" key="1">
    <source>
        <dbReference type="ARBA" id="ARBA00009741"/>
    </source>
</evidence>
<dbReference type="Proteomes" id="UP001596022">
    <property type="component" value="Unassembled WGS sequence"/>
</dbReference>
<dbReference type="HAMAP" id="MF_00735">
    <property type="entry name" value="Methyltr_PrmA"/>
    <property type="match status" value="1"/>
</dbReference>
<keyword evidence="7" id="KW-0687">Ribonucleoprotein</keyword>
<comment type="caution">
    <text evidence="7">The sequence shown here is derived from an EMBL/GenBank/DDBJ whole genome shotgun (WGS) entry which is preliminary data.</text>
</comment>
<proteinExistence type="inferred from homology"/>
<dbReference type="Gene3D" id="3.40.50.150">
    <property type="entry name" value="Vaccinia Virus protein VP39"/>
    <property type="match status" value="1"/>
</dbReference>
<evidence type="ECO:0000256" key="4">
    <source>
        <dbReference type="ARBA" id="ARBA00022679"/>
    </source>
</evidence>
<dbReference type="GO" id="GO:0005840">
    <property type="term" value="C:ribosome"/>
    <property type="evidence" value="ECO:0007669"/>
    <property type="project" value="UniProtKB-KW"/>
</dbReference>
<feature type="binding site" evidence="6">
    <location>
        <position position="183"/>
    </location>
    <ligand>
        <name>S-adenosyl-L-methionine</name>
        <dbReference type="ChEBI" id="CHEBI:59789"/>
    </ligand>
</feature>
<dbReference type="PIRSF" id="PIRSF000401">
    <property type="entry name" value="RPL11_MTase"/>
    <property type="match status" value="1"/>
</dbReference>
<comment type="similarity">
    <text evidence="1 6">Belongs to the methyltransferase superfamily. PrmA family.</text>
</comment>
<keyword evidence="3 6" id="KW-0489">Methyltransferase</keyword>
<dbReference type="InterPro" id="IPR004498">
    <property type="entry name" value="Ribosomal_PrmA_MeTrfase"/>
</dbReference>
<dbReference type="InterPro" id="IPR029063">
    <property type="entry name" value="SAM-dependent_MTases_sf"/>
</dbReference>